<keyword evidence="4" id="KW-1185">Reference proteome</keyword>
<accession>A0A8J7MFC8</accession>
<dbReference type="InterPro" id="IPR036278">
    <property type="entry name" value="Sialidase_sf"/>
</dbReference>
<feature type="signal peptide" evidence="2">
    <location>
        <begin position="1"/>
        <end position="21"/>
    </location>
</feature>
<protein>
    <submittedName>
        <fullName evidence="3">Glycoside hydrolase family 88 protein</fullName>
    </submittedName>
</protein>
<dbReference type="EMBL" id="JAENIM010000045">
    <property type="protein sequence ID" value="MBK1792411.1"/>
    <property type="molecule type" value="Genomic_DNA"/>
</dbReference>
<dbReference type="Gene3D" id="2.120.10.10">
    <property type="match status" value="1"/>
</dbReference>
<dbReference type="GO" id="GO:0016787">
    <property type="term" value="F:hydrolase activity"/>
    <property type="evidence" value="ECO:0007669"/>
    <property type="project" value="UniProtKB-KW"/>
</dbReference>
<dbReference type="Pfam" id="PF15892">
    <property type="entry name" value="BNR_4"/>
    <property type="match status" value="1"/>
</dbReference>
<dbReference type="PANTHER" id="PTHR33886">
    <property type="entry name" value="UNSATURATED RHAMNOGALACTURONAN HYDROLASE (EUROFUNG)"/>
    <property type="match status" value="1"/>
</dbReference>
<organism evidence="3 4">
    <name type="scientific">Persicirhabdus sediminis</name>
    <dbReference type="NCBI Taxonomy" id="454144"/>
    <lineage>
        <taxon>Bacteria</taxon>
        <taxon>Pseudomonadati</taxon>
        <taxon>Verrucomicrobiota</taxon>
        <taxon>Verrucomicrobiia</taxon>
        <taxon>Verrucomicrobiales</taxon>
        <taxon>Verrucomicrobiaceae</taxon>
        <taxon>Persicirhabdus</taxon>
    </lineage>
</organism>
<evidence type="ECO:0000313" key="3">
    <source>
        <dbReference type="EMBL" id="MBK1792411.1"/>
    </source>
</evidence>
<evidence type="ECO:0000256" key="1">
    <source>
        <dbReference type="ARBA" id="ARBA00022801"/>
    </source>
</evidence>
<dbReference type="RefSeq" id="WP_200312423.1">
    <property type="nucleotide sequence ID" value="NZ_JAENIM010000045.1"/>
</dbReference>
<keyword evidence="2" id="KW-0732">Signal</keyword>
<dbReference type="Proteomes" id="UP000624703">
    <property type="component" value="Unassembled WGS sequence"/>
</dbReference>
<dbReference type="InterPro" id="IPR008928">
    <property type="entry name" value="6-hairpin_glycosidase_sf"/>
</dbReference>
<dbReference type="InterPro" id="IPR012341">
    <property type="entry name" value="6hp_glycosidase-like_sf"/>
</dbReference>
<evidence type="ECO:0000313" key="4">
    <source>
        <dbReference type="Proteomes" id="UP000624703"/>
    </source>
</evidence>
<dbReference type="InterPro" id="IPR052043">
    <property type="entry name" value="PolySaccharide_Degr_Enz"/>
</dbReference>
<dbReference type="SUPFAM" id="SSF48208">
    <property type="entry name" value="Six-hairpin glycosidases"/>
    <property type="match status" value="1"/>
</dbReference>
<gene>
    <name evidence="3" type="ORF">JIN82_14705</name>
</gene>
<dbReference type="AlphaFoldDB" id="A0A8J7MFC8"/>
<sequence>MMLKKLLLLALAVPASLSAQFQLDERQLILAEQSNVEKVIDKAVNYQMAEYGDRLNTDWKAGTFFTGLYAAYKATGNESYRQQAYDWCEKAGWKAQRKTFHADHICIAQTYLDIYQDTPEPKMIADIQSRLDQYFGKDKLEKHESGELGDGEFNGRNLWWWCDALYMAPPVMARMSQVTGDPKYTELMHELYWDTVDFLYRPEEGLFMRDRKYFNKKTGSGKPVFWARGNGWVYGGIVRIVDQLDKDDPMRQKYIDLYLELTKSLIKYQQEDGLWRASVNDPDWFPSKESTGSSFYCYGLLAGINRGWLDRETFLAPALAAWDGLLGCMNTDGRLGYAQIVGERPTKLIAQDQVDYAQGIFLLAAAELYNMNLTSEDFKKVQPKYEPHLLAKDSVWTWFNDERAVQNGQNLLLGGMTRAGKAKLNIYNKNAALAAFKLHEYELSSWTEKDDHNNPSFLFLNDEDLLIAYARHNSAAKWEYRRAKVHQDKRHMDVRLGEEKVYKTPRNTTYINLSQLSDENNRVYNFYRCIGWNPTVSWSDDGGETWSEAHEVLRSGDARVRPYVKYSNNGKDRIDLLYTDGHPRGEKTNSVYHIYYKGGKFHKSDGTVIGTMEDVLAGKPMVPQQGTKIYDGAEGGRGWVWDLEYGKDGAIHAASIRSNDHAEGLDLRYMYSDFDPKTKQWTCREIGFAGTRLYRGENHYAGGITVNPEDGNKVYISADVDPVTGKALAAGRYQLFEGTRSGEKWTWKQLTFDTQVDNLRPVMPRRRGESDFQTLVYFRGHYRTYRDYEVDQVGMFIPAGK</sequence>
<proteinExistence type="predicted"/>
<keyword evidence="1 3" id="KW-0378">Hydrolase</keyword>
<dbReference type="SUPFAM" id="SSF50939">
    <property type="entry name" value="Sialidases"/>
    <property type="match status" value="1"/>
</dbReference>
<name>A0A8J7MFC8_9BACT</name>
<reference evidence="3" key="1">
    <citation type="submission" date="2021-01" db="EMBL/GenBank/DDBJ databases">
        <title>Modified the classification status of verrucomicrobia.</title>
        <authorList>
            <person name="Feng X."/>
        </authorList>
    </citation>
    <scope>NUCLEOTIDE SEQUENCE</scope>
    <source>
        <strain evidence="3">_KCTC 22039</strain>
    </source>
</reference>
<comment type="caution">
    <text evidence="3">The sequence shown here is derived from an EMBL/GenBank/DDBJ whole genome shotgun (WGS) entry which is preliminary data.</text>
</comment>
<evidence type="ECO:0000256" key="2">
    <source>
        <dbReference type="SAM" id="SignalP"/>
    </source>
</evidence>
<dbReference type="PANTHER" id="PTHR33886:SF8">
    <property type="entry name" value="UNSATURATED RHAMNOGALACTURONAN HYDROLASE (EUROFUNG)"/>
    <property type="match status" value="1"/>
</dbReference>
<dbReference type="Gene3D" id="1.50.10.10">
    <property type="match status" value="1"/>
</dbReference>
<feature type="chain" id="PRO_5035195340" evidence="2">
    <location>
        <begin position="22"/>
        <end position="801"/>
    </location>
</feature>
<dbReference type="InterPro" id="IPR010905">
    <property type="entry name" value="Glyco_hydro_88"/>
</dbReference>
<dbReference type="Pfam" id="PF07470">
    <property type="entry name" value="Glyco_hydro_88"/>
    <property type="match status" value="1"/>
</dbReference>
<dbReference type="GO" id="GO:0005975">
    <property type="term" value="P:carbohydrate metabolic process"/>
    <property type="evidence" value="ECO:0007669"/>
    <property type="project" value="InterPro"/>
</dbReference>